<dbReference type="GO" id="GO:0000049">
    <property type="term" value="F:tRNA binding"/>
    <property type="evidence" value="ECO:0007669"/>
    <property type="project" value="InterPro"/>
</dbReference>
<evidence type="ECO:0000256" key="2">
    <source>
        <dbReference type="ARBA" id="ARBA00022598"/>
    </source>
</evidence>
<dbReference type="InterPro" id="IPR004527">
    <property type="entry name" value="Glu-tRNA-ligase_bac/mito"/>
</dbReference>
<keyword evidence="2 7" id="KW-0436">Ligase</keyword>
<dbReference type="Pfam" id="PF00749">
    <property type="entry name" value="tRNA-synt_1c"/>
    <property type="match status" value="1"/>
</dbReference>
<feature type="binding site" evidence="7">
    <location>
        <position position="303"/>
    </location>
    <ligand>
        <name>ATP</name>
        <dbReference type="ChEBI" id="CHEBI:30616"/>
    </ligand>
</feature>
<evidence type="ECO:0000256" key="4">
    <source>
        <dbReference type="ARBA" id="ARBA00022840"/>
    </source>
</evidence>
<keyword evidence="3 7" id="KW-0547">Nucleotide-binding</keyword>
<sequence>MDYNKLAELIFPDITGTVDDLEARFPKRDLPEGAKVTRFAPSPTGYMHIGGLYAAMISRKLAKQSGGVFYLRIEDTDRKRELENGVEEIINSLNKFDLGFDEGPFEGSPVTYAPYKQSERKEIYQICVKKLMQEGYAYPDFTTAEELDAIRAKQEAAKVDIGYYGEYAVGRNLTYEQIEEKLAAGEPYVVRLKSPGEAGKTVVYSDPIRGKIEMPENMMDVVLLKSDGIPTYHFAHAVDDHFMRTNMVIRGDEWLASYPLHKQLFELCGFELPEYAHISPIMKMEISVDEDGNEHQHKRKLSKRKDPEAAVGFYQEQGYPSESVLEYLMTIANSNYEEWHAANPDKMIDDFTLSLAKMPASGALFDMVKLNDVSKEMISTFSEEKCYEKIMAWAKEFDKKLYEFGTNDKESFLKTISLWKMSGNKVRKDVGKWSDLAEMFGYLYVPENELKLSYEVDEKYNADQMAEIINEYKKDLFLDAENWFAEMKVMGDKLGYCPNVKEYKKNPDAYKGSITDVCTIVRVAITGKKNSPDLATIMNVIGKDRTIGRLDKFLAAIGK</sequence>
<comment type="subcellular location">
    <subcellularLocation>
        <location evidence="7">Cytoplasm</location>
    </subcellularLocation>
</comment>
<dbReference type="AlphaFoldDB" id="A0A8I0AN38"/>
<dbReference type="InterPro" id="IPR001412">
    <property type="entry name" value="aa-tRNA-synth_I_CS"/>
</dbReference>
<dbReference type="PRINTS" id="PR00987">
    <property type="entry name" value="TRNASYNTHGLU"/>
</dbReference>
<organism evidence="10 11">
    <name type="scientific">Coprococcus hominis</name>
    <name type="common">ex Liu et al. 2022</name>
    <dbReference type="NCBI Taxonomy" id="2763039"/>
    <lineage>
        <taxon>Bacteria</taxon>
        <taxon>Bacillati</taxon>
        <taxon>Bacillota</taxon>
        <taxon>Clostridia</taxon>
        <taxon>Lachnospirales</taxon>
        <taxon>Lachnospiraceae</taxon>
        <taxon>Coprococcus</taxon>
    </lineage>
</organism>
<evidence type="ECO:0000256" key="1">
    <source>
        <dbReference type="ARBA" id="ARBA00007894"/>
    </source>
</evidence>
<evidence type="ECO:0000256" key="7">
    <source>
        <dbReference type="HAMAP-Rule" id="MF_00022"/>
    </source>
</evidence>
<dbReference type="InterPro" id="IPR008925">
    <property type="entry name" value="aa_tRNA-synth_I_cd-bd_sf"/>
</dbReference>
<dbReference type="PANTHER" id="PTHR43311:SF2">
    <property type="entry name" value="GLUTAMATE--TRNA LIGASE, MITOCHONDRIAL-RELATED"/>
    <property type="match status" value="1"/>
</dbReference>
<keyword evidence="6 7" id="KW-0030">Aminoacyl-tRNA synthetase</keyword>
<dbReference type="InterPro" id="IPR020751">
    <property type="entry name" value="aa-tRNA-synth_I_codon-bd_sub2"/>
</dbReference>
<dbReference type="InterPro" id="IPR000924">
    <property type="entry name" value="Glu/Gln-tRNA-synth"/>
</dbReference>
<evidence type="ECO:0000256" key="5">
    <source>
        <dbReference type="ARBA" id="ARBA00022917"/>
    </source>
</evidence>
<keyword evidence="4 7" id="KW-0067">ATP-binding</keyword>
<dbReference type="SUPFAM" id="SSF52374">
    <property type="entry name" value="Nucleotidylyl transferase"/>
    <property type="match status" value="1"/>
</dbReference>
<gene>
    <name evidence="7" type="primary">gltX</name>
    <name evidence="10" type="ORF">H8S09_04215</name>
</gene>
<dbReference type="HAMAP" id="MF_00022">
    <property type="entry name" value="Glu_tRNA_synth_type1"/>
    <property type="match status" value="1"/>
</dbReference>
<dbReference type="EC" id="6.1.1.17" evidence="7"/>
<dbReference type="Proteomes" id="UP000615234">
    <property type="component" value="Unassembled WGS sequence"/>
</dbReference>
<dbReference type="PROSITE" id="PS00178">
    <property type="entry name" value="AA_TRNA_LIGASE_I"/>
    <property type="match status" value="1"/>
</dbReference>
<feature type="domain" description="Aminoacyl-tRNA synthetase class I anticodon-binding" evidence="9">
    <location>
        <begin position="426"/>
        <end position="553"/>
    </location>
</feature>
<dbReference type="Gene3D" id="3.40.50.620">
    <property type="entry name" value="HUPs"/>
    <property type="match status" value="1"/>
</dbReference>
<feature type="short sequence motif" description="'HIGH' region" evidence="7">
    <location>
        <begin position="41"/>
        <end position="51"/>
    </location>
</feature>
<dbReference type="GO" id="GO:0005524">
    <property type="term" value="F:ATP binding"/>
    <property type="evidence" value="ECO:0007669"/>
    <property type="project" value="UniProtKB-UniRule"/>
</dbReference>
<comment type="subunit">
    <text evidence="7">Monomer.</text>
</comment>
<dbReference type="InterPro" id="IPR014729">
    <property type="entry name" value="Rossmann-like_a/b/a_fold"/>
</dbReference>
<dbReference type="EMBL" id="JACOOX010000002">
    <property type="protein sequence ID" value="MBC5662104.1"/>
    <property type="molecule type" value="Genomic_DNA"/>
</dbReference>
<dbReference type="NCBIfam" id="TIGR00464">
    <property type="entry name" value="gltX_bact"/>
    <property type="match status" value="1"/>
</dbReference>
<keyword evidence="5 7" id="KW-0648">Protein biosynthesis</keyword>
<comment type="caution">
    <text evidence="10">The sequence shown here is derived from an EMBL/GenBank/DDBJ whole genome shotgun (WGS) entry which is preliminary data.</text>
</comment>
<feature type="short sequence motif" description="'KMSKS' region" evidence="7">
    <location>
        <begin position="300"/>
        <end position="304"/>
    </location>
</feature>
<dbReference type="SUPFAM" id="SSF48163">
    <property type="entry name" value="An anticodon-binding domain of class I aminoacyl-tRNA synthetases"/>
    <property type="match status" value="1"/>
</dbReference>
<comment type="similarity">
    <text evidence="1 7">Belongs to the class-I aminoacyl-tRNA synthetase family. Glutamate--tRNA ligase type 1 subfamily.</text>
</comment>
<dbReference type="GO" id="GO:0004818">
    <property type="term" value="F:glutamate-tRNA ligase activity"/>
    <property type="evidence" value="ECO:0007669"/>
    <property type="project" value="UniProtKB-UniRule"/>
</dbReference>
<comment type="caution">
    <text evidence="7">Lacks conserved residue(s) required for the propagation of feature annotation.</text>
</comment>
<dbReference type="InterPro" id="IPR020058">
    <property type="entry name" value="Glu/Gln-tRNA-synth_Ib_cat-dom"/>
</dbReference>
<evidence type="ECO:0000256" key="6">
    <source>
        <dbReference type="ARBA" id="ARBA00023146"/>
    </source>
</evidence>
<dbReference type="InterPro" id="IPR045462">
    <property type="entry name" value="aa-tRNA-synth_I_cd-bd"/>
</dbReference>
<keyword evidence="11" id="KW-1185">Reference proteome</keyword>
<evidence type="ECO:0000313" key="10">
    <source>
        <dbReference type="EMBL" id="MBC5662104.1"/>
    </source>
</evidence>
<reference evidence="10 11" key="1">
    <citation type="submission" date="2020-08" db="EMBL/GenBank/DDBJ databases">
        <title>Genome public.</title>
        <authorList>
            <person name="Liu C."/>
            <person name="Sun Q."/>
        </authorList>
    </citation>
    <scope>NUCLEOTIDE SEQUENCE [LARGE SCALE GENOMIC DNA]</scope>
    <source>
        <strain evidence="10 11">NSJ-10</strain>
    </source>
</reference>
<keyword evidence="7" id="KW-0963">Cytoplasm</keyword>
<dbReference type="InterPro" id="IPR049940">
    <property type="entry name" value="GluQ/Sye"/>
</dbReference>
<proteinExistence type="inferred from homology"/>
<evidence type="ECO:0000259" key="9">
    <source>
        <dbReference type="Pfam" id="PF19269"/>
    </source>
</evidence>
<feature type="domain" description="Glutamyl/glutaminyl-tRNA synthetase class Ib catalytic" evidence="8">
    <location>
        <begin position="36"/>
        <end position="370"/>
    </location>
</feature>
<dbReference type="Pfam" id="PF19269">
    <property type="entry name" value="Anticodon_2"/>
    <property type="match status" value="1"/>
</dbReference>
<comment type="catalytic activity">
    <reaction evidence="7">
        <text>tRNA(Glu) + L-glutamate + ATP = L-glutamyl-tRNA(Glu) + AMP + diphosphate</text>
        <dbReference type="Rhea" id="RHEA:23540"/>
        <dbReference type="Rhea" id="RHEA-COMP:9663"/>
        <dbReference type="Rhea" id="RHEA-COMP:9680"/>
        <dbReference type="ChEBI" id="CHEBI:29985"/>
        <dbReference type="ChEBI" id="CHEBI:30616"/>
        <dbReference type="ChEBI" id="CHEBI:33019"/>
        <dbReference type="ChEBI" id="CHEBI:78442"/>
        <dbReference type="ChEBI" id="CHEBI:78520"/>
        <dbReference type="ChEBI" id="CHEBI:456215"/>
        <dbReference type="EC" id="6.1.1.17"/>
    </reaction>
</comment>
<evidence type="ECO:0000259" key="8">
    <source>
        <dbReference type="Pfam" id="PF00749"/>
    </source>
</evidence>
<evidence type="ECO:0000313" key="11">
    <source>
        <dbReference type="Proteomes" id="UP000615234"/>
    </source>
</evidence>
<name>A0A8I0AN38_9FIRM</name>
<evidence type="ECO:0000256" key="3">
    <source>
        <dbReference type="ARBA" id="ARBA00022741"/>
    </source>
</evidence>
<dbReference type="Gene3D" id="1.10.10.350">
    <property type="match status" value="1"/>
</dbReference>
<accession>A0A8I0AN38</accession>
<comment type="function">
    <text evidence="7">Catalyzes the attachment of glutamate to tRNA(Glu) in a two-step reaction: glutamate is first activated by ATP to form Glu-AMP and then transferred to the acceptor end of tRNA(Glu).</text>
</comment>
<dbReference type="GO" id="GO:0005737">
    <property type="term" value="C:cytoplasm"/>
    <property type="evidence" value="ECO:0007669"/>
    <property type="project" value="UniProtKB-SubCell"/>
</dbReference>
<dbReference type="GO" id="GO:0006424">
    <property type="term" value="P:glutamyl-tRNA aminoacylation"/>
    <property type="evidence" value="ECO:0007669"/>
    <property type="project" value="UniProtKB-UniRule"/>
</dbReference>
<protein>
    <recommendedName>
        <fullName evidence="7">Glutamate--tRNA ligase</fullName>
        <ecNumber evidence="7">6.1.1.17</ecNumber>
    </recommendedName>
    <alternativeName>
        <fullName evidence="7">Glutamyl-tRNA synthetase</fullName>
        <shortName evidence="7">GluRS</shortName>
    </alternativeName>
</protein>
<dbReference type="PANTHER" id="PTHR43311">
    <property type="entry name" value="GLUTAMATE--TRNA LIGASE"/>
    <property type="match status" value="1"/>
</dbReference>